<evidence type="ECO:0000313" key="2">
    <source>
        <dbReference type="Proteomes" id="UP000813461"/>
    </source>
</evidence>
<accession>A0A8K0R832</accession>
<keyword evidence="2" id="KW-1185">Reference proteome</keyword>
<reference evidence="1" key="1">
    <citation type="journal article" date="2021" name="Nat. Commun.">
        <title>Genetic determinants of endophytism in the Arabidopsis root mycobiome.</title>
        <authorList>
            <person name="Mesny F."/>
            <person name="Miyauchi S."/>
            <person name="Thiergart T."/>
            <person name="Pickel B."/>
            <person name="Atanasova L."/>
            <person name="Karlsson M."/>
            <person name="Huettel B."/>
            <person name="Barry K.W."/>
            <person name="Haridas S."/>
            <person name="Chen C."/>
            <person name="Bauer D."/>
            <person name="Andreopoulos W."/>
            <person name="Pangilinan J."/>
            <person name="LaButti K."/>
            <person name="Riley R."/>
            <person name="Lipzen A."/>
            <person name="Clum A."/>
            <person name="Drula E."/>
            <person name="Henrissat B."/>
            <person name="Kohler A."/>
            <person name="Grigoriev I.V."/>
            <person name="Martin F.M."/>
            <person name="Hacquard S."/>
        </authorList>
    </citation>
    <scope>NUCLEOTIDE SEQUENCE</scope>
    <source>
        <strain evidence="1">MPI-SDFR-AT-0120</strain>
    </source>
</reference>
<dbReference type="PANTHER" id="PTHR38846:SF1">
    <property type="entry name" value="C3H1-TYPE DOMAIN-CONTAINING PROTEIN"/>
    <property type="match status" value="1"/>
</dbReference>
<evidence type="ECO:0000313" key="1">
    <source>
        <dbReference type="EMBL" id="KAH7088221.1"/>
    </source>
</evidence>
<dbReference type="OrthoDB" id="6105938at2759"/>
<dbReference type="Proteomes" id="UP000813461">
    <property type="component" value="Unassembled WGS sequence"/>
</dbReference>
<organism evidence="1 2">
    <name type="scientific">Paraphoma chrysanthemicola</name>
    <dbReference type="NCBI Taxonomy" id="798071"/>
    <lineage>
        <taxon>Eukaryota</taxon>
        <taxon>Fungi</taxon>
        <taxon>Dikarya</taxon>
        <taxon>Ascomycota</taxon>
        <taxon>Pezizomycotina</taxon>
        <taxon>Dothideomycetes</taxon>
        <taxon>Pleosporomycetidae</taxon>
        <taxon>Pleosporales</taxon>
        <taxon>Pleosporineae</taxon>
        <taxon>Phaeosphaeriaceae</taxon>
        <taxon>Paraphoma</taxon>
    </lineage>
</organism>
<protein>
    <submittedName>
        <fullName evidence="1">Uncharacterized protein</fullName>
    </submittedName>
</protein>
<sequence>MSTTSNPTTHQASAWFSSYPNFTYDPSTSLPSNFTRLATAKRWGPKLKYKRWIACQTVLFDALYGTDVTKLDKWQDLCREVGITDVPGSIKKCKKSASAGQSSQSNRASSSGEAVIRFRNYDEFWKYTSKGRKFPLQAAKEDGFIKILLRKV</sequence>
<gene>
    <name evidence="1" type="ORF">FB567DRAFT_627973</name>
</gene>
<name>A0A8K0R832_9PLEO</name>
<proteinExistence type="predicted"/>
<comment type="caution">
    <text evidence="1">The sequence shown here is derived from an EMBL/GenBank/DDBJ whole genome shotgun (WGS) entry which is preliminary data.</text>
</comment>
<dbReference type="EMBL" id="JAGMVJ010000008">
    <property type="protein sequence ID" value="KAH7088221.1"/>
    <property type="molecule type" value="Genomic_DNA"/>
</dbReference>
<dbReference type="AlphaFoldDB" id="A0A8K0R832"/>
<dbReference type="PANTHER" id="PTHR38846">
    <property type="entry name" value="C3H1-TYPE DOMAIN-CONTAINING PROTEIN"/>
    <property type="match status" value="1"/>
</dbReference>